<protein>
    <submittedName>
        <fullName evidence="2">Uncharacterized protein DUF4440</fullName>
    </submittedName>
</protein>
<comment type="caution">
    <text evidence="2">The sequence shown here is derived from an EMBL/GenBank/DDBJ whole genome shotgun (WGS) entry which is preliminary data.</text>
</comment>
<name>A0A317NIQ0_9NOCA</name>
<dbReference type="Gene3D" id="3.10.450.50">
    <property type="match status" value="1"/>
</dbReference>
<dbReference type="InterPro" id="IPR032710">
    <property type="entry name" value="NTF2-like_dom_sf"/>
</dbReference>
<evidence type="ECO:0000259" key="1">
    <source>
        <dbReference type="Pfam" id="PF14534"/>
    </source>
</evidence>
<keyword evidence="3" id="KW-1185">Reference proteome</keyword>
<organism evidence="2 3">
    <name type="scientific">Nocardia neocaledoniensis</name>
    <dbReference type="NCBI Taxonomy" id="236511"/>
    <lineage>
        <taxon>Bacteria</taxon>
        <taxon>Bacillati</taxon>
        <taxon>Actinomycetota</taxon>
        <taxon>Actinomycetes</taxon>
        <taxon>Mycobacteriales</taxon>
        <taxon>Nocardiaceae</taxon>
        <taxon>Nocardia</taxon>
    </lineage>
</organism>
<evidence type="ECO:0000313" key="2">
    <source>
        <dbReference type="EMBL" id="PWV74980.1"/>
    </source>
</evidence>
<dbReference type="Proteomes" id="UP000246410">
    <property type="component" value="Unassembled WGS sequence"/>
</dbReference>
<dbReference type="EMBL" id="QGTL01000005">
    <property type="protein sequence ID" value="PWV74980.1"/>
    <property type="molecule type" value="Genomic_DNA"/>
</dbReference>
<feature type="domain" description="DUF4440" evidence="1">
    <location>
        <begin position="14"/>
        <end position="120"/>
    </location>
</feature>
<dbReference type="RefSeq" id="WP_110038361.1">
    <property type="nucleotide sequence ID" value="NZ_QGTL01000005.1"/>
</dbReference>
<dbReference type="InterPro" id="IPR027843">
    <property type="entry name" value="DUF4440"/>
</dbReference>
<reference evidence="2 3" key="1">
    <citation type="submission" date="2018-05" db="EMBL/GenBank/DDBJ databases">
        <title>Genomic Encyclopedia of Type Strains, Phase IV (KMG-IV): sequencing the most valuable type-strain genomes for metagenomic binning, comparative biology and taxonomic classification.</title>
        <authorList>
            <person name="Goeker M."/>
        </authorList>
    </citation>
    <scope>NUCLEOTIDE SEQUENCE [LARGE SCALE GENOMIC DNA]</scope>
    <source>
        <strain evidence="2 3">DSM 44717</strain>
    </source>
</reference>
<sequence>MTGDTLAIETEATIRALEDARYAAVLAGDVAAFAALAHPELVYTHSNAAVDTLDSYLDKLRSGFYVYHRIDHPVDRIVIAGDTAVVAGQMHADITAGGTRKQLGNRAQAVWVRRDEQWLLLAYSPTVIPEENR</sequence>
<gene>
    <name evidence="2" type="ORF">DFR69_10546</name>
</gene>
<accession>A0A317NIQ0</accession>
<proteinExistence type="predicted"/>
<dbReference type="Pfam" id="PF14534">
    <property type="entry name" value="DUF4440"/>
    <property type="match status" value="1"/>
</dbReference>
<dbReference type="AlphaFoldDB" id="A0A317NIQ0"/>
<dbReference type="SUPFAM" id="SSF54427">
    <property type="entry name" value="NTF2-like"/>
    <property type="match status" value="1"/>
</dbReference>
<evidence type="ECO:0000313" key="3">
    <source>
        <dbReference type="Proteomes" id="UP000246410"/>
    </source>
</evidence>